<dbReference type="Gene3D" id="2.120.10.30">
    <property type="entry name" value="TolB, C-terminal domain"/>
    <property type="match status" value="1"/>
</dbReference>
<keyword evidence="4 5" id="KW-0472">Membrane</keyword>
<dbReference type="Pfam" id="PF06977">
    <property type="entry name" value="SdiA-regulated"/>
    <property type="match status" value="1"/>
</dbReference>
<keyword evidence="5" id="KW-1133">Transmembrane helix</keyword>
<evidence type="ECO:0000256" key="2">
    <source>
        <dbReference type="ARBA" id="ARBA00009852"/>
    </source>
</evidence>
<gene>
    <name evidence="6" type="ORF">J7302_24080</name>
</gene>
<dbReference type="CDD" id="cd09971">
    <property type="entry name" value="SdiA-regulated"/>
    <property type="match status" value="1"/>
</dbReference>
<dbReference type="EMBL" id="JAGTIS010000022">
    <property type="protein sequence ID" value="MBT8769189.1"/>
    <property type="molecule type" value="Genomic_DNA"/>
</dbReference>
<comment type="subcellular location">
    <subcellularLocation>
        <location evidence="1">Cell membrane</location>
    </subcellularLocation>
</comment>
<keyword evidence="5" id="KW-0812">Transmembrane</keyword>
<comment type="similarity">
    <text evidence="2">Belongs to the YjiK family.</text>
</comment>
<evidence type="ECO:0000313" key="7">
    <source>
        <dbReference type="Proteomes" id="UP001519667"/>
    </source>
</evidence>
<protein>
    <submittedName>
        <fullName evidence="6">SdiA-regulated domain-containing protein</fullName>
    </submittedName>
</protein>
<evidence type="ECO:0000256" key="3">
    <source>
        <dbReference type="ARBA" id="ARBA00022475"/>
    </source>
</evidence>
<evidence type="ECO:0000256" key="4">
    <source>
        <dbReference type="ARBA" id="ARBA00023136"/>
    </source>
</evidence>
<evidence type="ECO:0000256" key="1">
    <source>
        <dbReference type="ARBA" id="ARBA00004236"/>
    </source>
</evidence>
<organism evidence="6 7">
    <name type="scientific">Metapseudomonas boanensis</name>
    <dbReference type="NCBI Taxonomy" id="2822138"/>
    <lineage>
        <taxon>Bacteria</taxon>
        <taxon>Pseudomonadati</taxon>
        <taxon>Pseudomonadota</taxon>
        <taxon>Gammaproteobacteria</taxon>
        <taxon>Pseudomonadales</taxon>
        <taxon>Pseudomonadaceae</taxon>
        <taxon>Metapseudomonas</taxon>
    </lineage>
</organism>
<proteinExistence type="inferred from homology"/>
<comment type="caution">
    <text evidence="6">The sequence shown here is derived from an EMBL/GenBank/DDBJ whole genome shotgun (WGS) entry which is preliminary data.</text>
</comment>
<keyword evidence="3" id="KW-1003">Cell membrane</keyword>
<sequence length="319" mass="35581">MNSAVGHHRRKHLSHRSWRPLCLWALGAAAIAFVGYAVIKFHWHQRLYYTIVSSMNTDQQTGRNIWLPDYKIAIEARPIAGIDDDLSAIAYDYDKGRLLAVTNATPVRLVVLGKDGALLEAYPLTGFQDVEGLAYMGDGLVAVTDEDAQRLNFFHLPEQPGTAIDVKDTEFLSLGINLSTQNKGFEGITYDADHDRLFIAKEKGPRQLYQVSGIKQSLAGKLQVSILDLTPWVERSVFTTDISDLHYDAKTSHLLVLSDESKLIIELSDDGEMVSYRSLQGQLSDLKHSAPQAEGLTLDTEGNLYVVSEPNLFYVFKKP</sequence>
<dbReference type="Proteomes" id="UP001519667">
    <property type="component" value="Unassembled WGS sequence"/>
</dbReference>
<dbReference type="RefSeq" id="WP_215380736.1">
    <property type="nucleotide sequence ID" value="NZ_JAGTIS010000022.1"/>
</dbReference>
<name>A0ABS5XNB1_9GAMM</name>
<dbReference type="InterPro" id="IPR009722">
    <property type="entry name" value="YjiK/CarP"/>
</dbReference>
<dbReference type="SUPFAM" id="SSF50956">
    <property type="entry name" value="Thermostable phytase (3-phytase)"/>
    <property type="match status" value="1"/>
</dbReference>
<keyword evidence="7" id="KW-1185">Reference proteome</keyword>
<evidence type="ECO:0000256" key="5">
    <source>
        <dbReference type="SAM" id="Phobius"/>
    </source>
</evidence>
<evidence type="ECO:0000313" key="6">
    <source>
        <dbReference type="EMBL" id="MBT8769189.1"/>
    </source>
</evidence>
<dbReference type="InterPro" id="IPR011042">
    <property type="entry name" value="6-blade_b-propeller_TolB-like"/>
</dbReference>
<feature type="transmembrane region" description="Helical" evidence="5">
    <location>
        <begin position="21"/>
        <end position="43"/>
    </location>
</feature>
<reference evidence="6 7" key="1">
    <citation type="submission" date="2021-04" db="EMBL/GenBank/DDBJ databases">
        <title>Pseudomonas boanensis sp. nov., a bacterium isolated from river water used for household purposes in Boane District, Mozambique.</title>
        <authorList>
            <person name="Nicklasson M."/>
            <person name="Martin-Rodriguez A.J."/>
            <person name="Thorell K."/>
            <person name="Neves L."/>
            <person name="Mussagy A."/>
            <person name="Rydberg H.A."/>
            <person name="Hernroth B."/>
            <person name="Svensson-Stadler L."/>
            <person name="Sjoling A."/>
        </authorList>
    </citation>
    <scope>NUCLEOTIDE SEQUENCE [LARGE SCALE GENOMIC DNA]</scope>
    <source>
        <strain evidence="6 7">DB1</strain>
    </source>
</reference>
<accession>A0ABS5XNB1</accession>